<dbReference type="Gene3D" id="3.40.50.300">
    <property type="entry name" value="P-loop containing nucleotide triphosphate hydrolases"/>
    <property type="match status" value="2"/>
</dbReference>
<accession>A0A2K9BW26</accession>
<keyword evidence="3" id="KW-0547">Nucleotide-binding</keyword>
<proteinExistence type="predicted"/>
<dbReference type="EMBL" id="CP025257">
    <property type="protein sequence ID" value="AUF83920.1"/>
    <property type="molecule type" value="Genomic_DNA"/>
</dbReference>
<evidence type="ECO:0000259" key="1">
    <source>
        <dbReference type="PROSITE" id="PS51192"/>
    </source>
</evidence>
<evidence type="ECO:0000259" key="2">
    <source>
        <dbReference type="PROSITE" id="PS51194"/>
    </source>
</evidence>
<dbReference type="PANTHER" id="PTHR47396:SF1">
    <property type="entry name" value="ATP-DEPENDENT HELICASE IRC3-RELATED"/>
    <property type="match status" value="1"/>
</dbReference>
<reference evidence="3 4" key="1">
    <citation type="submission" date="2017-12" db="EMBL/GenBank/DDBJ databases">
        <title>Mesoplasma syrphidae YJS, Complete Genome.</title>
        <authorList>
            <person name="Knight T.F."/>
            <person name="Citino T."/>
            <person name="Rubinstein R."/>
            <person name="Neuschaefer Z."/>
        </authorList>
    </citation>
    <scope>NUCLEOTIDE SEQUENCE [LARGE SCALE GENOMIC DNA]</scope>
    <source>
        <strain evidence="3 4">YJS</strain>
    </source>
</reference>
<dbReference type="OrthoDB" id="9802848at2"/>
<keyword evidence="4" id="KW-1185">Reference proteome</keyword>
<keyword evidence="3" id="KW-0067">ATP-binding</keyword>
<evidence type="ECO:0000313" key="3">
    <source>
        <dbReference type="EMBL" id="AUF83920.1"/>
    </source>
</evidence>
<dbReference type="PROSITE" id="PS51194">
    <property type="entry name" value="HELICASE_CTER"/>
    <property type="match status" value="1"/>
</dbReference>
<dbReference type="PANTHER" id="PTHR47396">
    <property type="entry name" value="TYPE I RESTRICTION ENZYME ECOKI R PROTEIN"/>
    <property type="match status" value="1"/>
</dbReference>
<sequence>MNQEKFFTNKDQQKLLLEMQKEITSCDEVYLIYPFISKAILNRIVTSFDYCLEHHIPIKIISTTFDDLSQFNNLKELVKIAEKYSNIEIKIEDNLEKHSERIHIKASIFKRKNGNHSAIIGSSNLTYNGMIAGREWNVKIFSKNPKDSNDIVNQMICEFDSLWEENFVDFKNLQERDFLLQRVKENQMSKIQIDNIEDSKFLSMRRYLFKFQKEIINKLSYRRFQNKNKHLIVMATGTGKTTVAAFDFKRLQENQTKELRLLFIAHQKEIIDQAIVTYRQVLNDLNFGKVLYDGAFIDEKPKHLFTTIQSLSNRLDFFNPDDFDVIVFDEAHHLAANSFDKVFNYFKPQEVLGLTATPEREDLQDISKYFDNEFAYELRLWEAINQKLLCPFDYYCIDDTTTNLQGVDLTSDRAIFQKINTDSRNKLLFDVIEKYLGIYARPTCLIFCATVEHAKIIANYLKAKNLRAEYLTSENNKERMRILHEFKNGRINYLCVVNIFNEGIDVPEINTIILLRPTSSKTVYLQQLGRGLRKTTLKNRLEVYDLIANIDSKYDLTVGIKNLFEQGMKVTDFTNGKNFLPYDCTIRLEKQTEQLILESLKKWYHNKNQLQLDVIKYYKQHKNQALLQMIKEYELSIYDFYNKLDELFLKVACQGKSRLLHQNDTRRNKNIIKQFIFLNNYQIINYFYLRLTNKLSDSEIDLDYDNLLMTCFLYEVTSLDKFLAIYPNYLEIPDLVTNFINSHQIIVEEILMILEYKMENENLIFETTRHKLLNMKSTYTVKQALAAIGRTNFLWYRQELKIITFQAGYLTFDLSKQIILADEDGNGYGKMTRYDSGSQKFYWSLPEKMTVAHKIVQDFKTTSIVKYLFIHNKQNYHHSKLFLKLYDFVGEGNYIQMHQENALTVEFQIIDSNYK</sequence>
<dbReference type="CDD" id="cd18032">
    <property type="entry name" value="DEXHc_RE_I_III_res"/>
    <property type="match status" value="1"/>
</dbReference>
<gene>
    <name evidence="3" type="ORF">CXP39_01455</name>
</gene>
<dbReference type="GO" id="GO:0005524">
    <property type="term" value="F:ATP binding"/>
    <property type="evidence" value="ECO:0007669"/>
    <property type="project" value="InterPro"/>
</dbReference>
<dbReference type="GO" id="GO:0016787">
    <property type="term" value="F:hydrolase activity"/>
    <property type="evidence" value="ECO:0007669"/>
    <property type="project" value="InterPro"/>
</dbReference>
<dbReference type="InterPro" id="IPR027417">
    <property type="entry name" value="P-loop_NTPase"/>
</dbReference>
<dbReference type="Pfam" id="PF04851">
    <property type="entry name" value="ResIII"/>
    <property type="match status" value="1"/>
</dbReference>
<dbReference type="GO" id="GO:0004386">
    <property type="term" value="F:helicase activity"/>
    <property type="evidence" value="ECO:0007669"/>
    <property type="project" value="UniProtKB-KW"/>
</dbReference>
<organism evidence="3 4">
    <name type="scientific">Mesoplasma syrphidae</name>
    <dbReference type="NCBI Taxonomy" id="225999"/>
    <lineage>
        <taxon>Bacteria</taxon>
        <taxon>Bacillati</taxon>
        <taxon>Mycoplasmatota</taxon>
        <taxon>Mollicutes</taxon>
        <taxon>Entomoplasmatales</taxon>
        <taxon>Entomoplasmataceae</taxon>
        <taxon>Mesoplasma</taxon>
    </lineage>
</organism>
<dbReference type="InterPro" id="IPR001650">
    <property type="entry name" value="Helicase_C-like"/>
</dbReference>
<dbReference type="Gene3D" id="3.30.870.10">
    <property type="entry name" value="Endonuclease Chain A"/>
    <property type="match status" value="1"/>
</dbReference>
<dbReference type="SUPFAM" id="SSF52540">
    <property type="entry name" value="P-loop containing nucleoside triphosphate hydrolases"/>
    <property type="match status" value="1"/>
</dbReference>
<dbReference type="InterPro" id="IPR006935">
    <property type="entry name" value="Helicase/UvrB_N"/>
</dbReference>
<protein>
    <submittedName>
        <fullName evidence="3">DNA/RNA helicase</fullName>
    </submittedName>
</protein>
<dbReference type="Pfam" id="PF00271">
    <property type="entry name" value="Helicase_C"/>
    <property type="match status" value="1"/>
</dbReference>
<dbReference type="GO" id="GO:0005829">
    <property type="term" value="C:cytosol"/>
    <property type="evidence" value="ECO:0007669"/>
    <property type="project" value="TreeGrafter"/>
</dbReference>
<dbReference type="GO" id="GO:0003677">
    <property type="term" value="F:DNA binding"/>
    <property type="evidence" value="ECO:0007669"/>
    <property type="project" value="InterPro"/>
</dbReference>
<dbReference type="PROSITE" id="PS51192">
    <property type="entry name" value="HELICASE_ATP_BIND_1"/>
    <property type="match status" value="1"/>
</dbReference>
<dbReference type="AlphaFoldDB" id="A0A2K9BW26"/>
<evidence type="ECO:0000313" key="4">
    <source>
        <dbReference type="Proteomes" id="UP000233419"/>
    </source>
</evidence>
<name>A0A2K9BW26_9MOLU</name>
<dbReference type="InterPro" id="IPR014001">
    <property type="entry name" value="Helicase_ATP-bd"/>
</dbReference>
<keyword evidence="3" id="KW-0347">Helicase</keyword>
<dbReference type="InterPro" id="IPR050742">
    <property type="entry name" value="Helicase_Restrict-Modif_Enz"/>
</dbReference>
<dbReference type="SMART" id="SM00490">
    <property type="entry name" value="HELICc"/>
    <property type="match status" value="1"/>
</dbReference>
<feature type="domain" description="Helicase ATP-binding" evidence="1">
    <location>
        <begin position="221"/>
        <end position="376"/>
    </location>
</feature>
<dbReference type="SMART" id="SM00487">
    <property type="entry name" value="DEXDc"/>
    <property type="match status" value="1"/>
</dbReference>
<dbReference type="Proteomes" id="UP000233419">
    <property type="component" value="Chromosome"/>
</dbReference>
<dbReference type="KEGG" id="msyr:CXP39_01455"/>
<feature type="domain" description="Helicase C-terminal" evidence="2">
    <location>
        <begin position="430"/>
        <end position="571"/>
    </location>
</feature>
<keyword evidence="3" id="KW-0378">Hydrolase</keyword>
<dbReference type="InterPro" id="IPR019065">
    <property type="entry name" value="RE_NgoFVII_N"/>
</dbReference>
<dbReference type="Pfam" id="PF09565">
    <property type="entry name" value="RE_NgoFVII"/>
    <property type="match status" value="1"/>
</dbReference>